<feature type="domain" description="Major facilitator superfamily (MFS) profile" evidence="9">
    <location>
        <begin position="39"/>
        <end position="482"/>
    </location>
</feature>
<sequence length="482" mass="51333">MPKQRNISTPVPHVEVCLETTTPQEILEKEIPQGNQWLLLVVICLGWFMSALDTTVVNLALKNIGEDLQTDITGLQWAVDGYALIFASLLLTAGGLGDRLGRKRMYLIGLATFTLSSGLCGLAPTYWMLLSARLLQGGGAALMVPNILALIHTLFPRSEQRARAVAFWAVIGAVALAVGPVVGGLLVSLLHWRSIFFLNVPIGIVALLISLPPHRIPETIRHLDERGLDLTAQVMAVVGLASLTMVLIEGGRIGWLSWPILTCLALFIVTGIIFLICEARGRSPMLPLHLFAILTFSVGMIIGAVENFGFYGFIFLLSLFFQDVQHSSALVAGLAFLPMTGSVIVANALTGLLTSRIGPRMLMCVGLALGGSGFFSLLLLDAASPYLVACFGLFAIGMGIGLTIPPLTMILLGAVATEHSGVASGVLNACRQVGGVLGIALFGSLIQVQSNFVQGLHLSALIAGCATWLVCLLAWSLTQRQF</sequence>
<comment type="similarity">
    <text evidence="2">Belongs to the major facilitator superfamily. EmrB family.</text>
</comment>
<feature type="transmembrane region" description="Helical" evidence="8">
    <location>
        <begin position="254"/>
        <end position="276"/>
    </location>
</feature>
<dbReference type="Gene3D" id="1.20.1720.10">
    <property type="entry name" value="Multidrug resistance protein D"/>
    <property type="match status" value="1"/>
</dbReference>
<dbReference type="PRINTS" id="PR01036">
    <property type="entry name" value="TCRTETB"/>
</dbReference>
<feature type="transmembrane region" description="Helical" evidence="8">
    <location>
        <begin position="134"/>
        <end position="155"/>
    </location>
</feature>
<feature type="transmembrane region" description="Helical" evidence="8">
    <location>
        <begin position="192"/>
        <end position="209"/>
    </location>
</feature>
<feature type="transmembrane region" description="Helical" evidence="8">
    <location>
        <begin position="327"/>
        <end position="349"/>
    </location>
</feature>
<feature type="transmembrane region" description="Helical" evidence="8">
    <location>
        <begin position="456"/>
        <end position="477"/>
    </location>
</feature>
<dbReference type="CDD" id="cd17321">
    <property type="entry name" value="MFS_MMR_MDR_like"/>
    <property type="match status" value="1"/>
</dbReference>
<evidence type="ECO:0000256" key="6">
    <source>
        <dbReference type="ARBA" id="ARBA00022989"/>
    </source>
</evidence>
<dbReference type="InterPro" id="IPR036259">
    <property type="entry name" value="MFS_trans_sf"/>
</dbReference>
<keyword evidence="5 8" id="KW-0812">Transmembrane</keyword>
<feature type="transmembrane region" description="Helical" evidence="8">
    <location>
        <begin position="386"/>
        <end position="412"/>
    </location>
</feature>
<dbReference type="Pfam" id="PF07690">
    <property type="entry name" value="MFS_1"/>
    <property type="match status" value="1"/>
</dbReference>
<feature type="transmembrane region" description="Helical" evidence="8">
    <location>
        <begin position="288"/>
        <end position="321"/>
    </location>
</feature>
<dbReference type="SUPFAM" id="SSF103473">
    <property type="entry name" value="MFS general substrate transporter"/>
    <property type="match status" value="1"/>
</dbReference>
<keyword evidence="6 8" id="KW-1133">Transmembrane helix</keyword>
<dbReference type="NCBIfam" id="TIGR00711">
    <property type="entry name" value="efflux_EmrB"/>
    <property type="match status" value="1"/>
</dbReference>
<feature type="transmembrane region" description="Helical" evidence="8">
    <location>
        <begin position="105"/>
        <end position="128"/>
    </location>
</feature>
<dbReference type="InterPro" id="IPR004638">
    <property type="entry name" value="EmrB-like"/>
</dbReference>
<evidence type="ECO:0000259" key="9">
    <source>
        <dbReference type="PROSITE" id="PS50850"/>
    </source>
</evidence>
<evidence type="ECO:0000256" key="8">
    <source>
        <dbReference type="SAM" id="Phobius"/>
    </source>
</evidence>
<gene>
    <name evidence="10" type="ORF">KTC_00340</name>
</gene>
<dbReference type="GO" id="GO:0005886">
    <property type="term" value="C:plasma membrane"/>
    <property type="evidence" value="ECO:0007669"/>
    <property type="project" value="UniProtKB-SubCell"/>
</dbReference>
<accession>A0A455SA07</accession>
<organism evidence="10">
    <name type="scientific">Thermosporothrix sp. COM3</name>
    <dbReference type="NCBI Taxonomy" id="2490863"/>
    <lineage>
        <taxon>Bacteria</taxon>
        <taxon>Bacillati</taxon>
        <taxon>Chloroflexota</taxon>
        <taxon>Ktedonobacteria</taxon>
        <taxon>Ktedonobacterales</taxon>
        <taxon>Thermosporotrichaceae</taxon>
        <taxon>Thermosporothrix</taxon>
    </lineage>
</organism>
<dbReference type="EMBL" id="AP019376">
    <property type="protein sequence ID" value="BBH85283.1"/>
    <property type="molecule type" value="Genomic_DNA"/>
</dbReference>
<evidence type="ECO:0000256" key="4">
    <source>
        <dbReference type="ARBA" id="ARBA00022475"/>
    </source>
</evidence>
<name>A0A455SA07_9CHLR</name>
<dbReference type="InterPro" id="IPR020846">
    <property type="entry name" value="MFS_dom"/>
</dbReference>
<evidence type="ECO:0000256" key="3">
    <source>
        <dbReference type="ARBA" id="ARBA00022448"/>
    </source>
</evidence>
<evidence type="ECO:0000256" key="2">
    <source>
        <dbReference type="ARBA" id="ARBA00008537"/>
    </source>
</evidence>
<comment type="subcellular location">
    <subcellularLocation>
        <location evidence="1">Cell membrane</location>
        <topology evidence="1">Multi-pass membrane protein</topology>
    </subcellularLocation>
</comment>
<feature type="transmembrane region" description="Helical" evidence="8">
    <location>
        <begin position="230"/>
        <end position="248"/>
    </location>
</feature>
<evidence type="ECO:0000256" key="7">
    <source>
        <dbReference type="ARBA" id="ARBA00023136"/>
    </source>
</evidence>
<keyword evidence="7 8" id="KW-0472">Membrane</keyword>
<dbReference type="Gene3D" id="1.20.1250.20">
    <property type="entry name" value="MFS general substrate transporter like domains"/>
    <property type="match status" value="1"/>
</dbReference>
<feature type="transmembrane region" description="Helical" evidence="8">
    <location>
        <begin position="37"/>
        <end position="61"/>
    </location>
</feature>
<evidence type="ECO:0000256" key="1">
    <source>
        <dbReference type="ARBA" id="ARBA00004651"/>
    </source>
</evidence>
<protein>
    <submittedName>
        <fullName evidence="10">MFS transporter</fullName>
    </submittedName>
</protein>
<feature type="transmembrane region" description="Helical" evidence="8">
    <location>
        <begin position="167"/>
        <end position="186"/>
    </location>
</feature>
<feature type="transmembrane region" description="Helical" evidence="8">
    <location>
        <begin position="361"/>
        <end position="380"/>
    </location>
</feature>
<dbReference type="AlphaFoldDB" id="A0A455SA07"/>
<evidence type="ECO:0000256" key="5">
    <source>
        <dbReference type="ARBA" id="ARBA00022692"/>
    </source>
</evidence>
<proteinExistence type="inferred from homology"/>
<dbReference type="PANTHER" id="PTHR42718:SF9">
    <property type="entry name" value="MAJOR FACILITATOR SUPERFAMILY MULTIDRUG TRANSPORTER MFSC"/>
    <property type="match status" value="1"/>
</dbReference>
<feature type="transmembrane region" description="Helical" evidence="8">
    <location>
        <begin position="433"/>
        <end position="450"/>
    </location>
</feature>
<dbReference type="GO" id="GO:0022857">
    <property type="term" value="F:transmembrane transporter activity"/>
    <property type="evidence" value="ECO:0007669"/>
    <property type="project" value="InterPro"/>
</dbReference>
<evidence type="ECO:0000313" key="10">
    <source>
        <dbReference type="EMBL" id="BBH85283.1"/>
    </source>
</evidence>
<dbReference type="PANTHER" id="PTHR42718">
    <property type="entry name" value="MAJOR FACILITATOR SUPERFAMILY MULTIDRUG TRANSPORTER MFSC"/>
    <property type="match status" value="1"/>
</dbReference>
<feature type="transmembrane region" description="Helical" evidence="8">
    <location>
        <begin position="81"/>
        <end position="98"/>
    </location>
</feature>
<dbReference type="PROSITE" id="PS50850">
    <property type="entry name" value="MFS"/>
    <property type="match status" value="1"/>
</dbReference>
<reference evidence="10" key="1">
    <citation type="submission" date="2018-12" db="EMBL/GenBank/DDBJ databases">
        <title>Novel natural products biosynthetic potential of the class Ktedonobacteria.</title>
        <authorList>
            <person name="Zheng Y."/>
            <person name="Saitou A."/>
            <person name="Wang C.M."/>
            <person name="Toyoda A."/>
            <person name="Minakuchi Y."/>
            <person name="Sekiguchi Y."/>
            <person name="Ueda K."/>
            <person name="Takano H."/>
            <person name="Sakai Y."/>
            <person name="Yokota A."/>
            <person name="Yabe S."/>
        </authorList>
    </citation>
    <scope>NUCLEOTIDE SEQUENCE</scope>
    <source>
        <strain evidence="10">COM3</strain>
    </source>
</reference>
<keyword evidence="3" id="KW-0813">Transport</keyword>
<keyword evidence="4" id="KW-1003">Cell membrane</keyword>
<dbReference type="InterPro" id="IPR011701">
    <property type="entry name" value="MFS"/>
</dbReference>